<organism evidence="3 4">
    <name type="scientific">Alternaria alternata</name>
    <name type="common">Alternaria rot fungus</name>
    <name type="synonym">Torula alternata</name>
    <dbReference type="NCBI Taxonomy" id="5599"/>
    <lineage>
        <taxon>Eukaryota</taxon>
        <taxon>Fungi</taxon>
        <taxon>Dikarya</taxon>
        <taxon>Ascomycota</taxon>
        <taxon>Pezizomycotina</taxon>
        <taxon>Dothideomycetes</taxon>
        <taxon>Pleosporomycetidae</taxon>
        <taxon>Pleosporales</taxon>
        <taxon>Pleosporineae</taxon>
        <taxon>Pleosporaceae</taxon>
        <taxon>Alternaria</taxon>
        <taxon>Alternaria sect. Alternaria</taxon>
        <taxon>Alternaria alternata complex</taxon>
    </lineage>
</organism>
<dbReference type="PANTHER" id="PTHR46082:SF6">
    <property type="entry name" value="AAA+ ATPASE DOMAIN-CONTAINING PROTEIN-RELATED"/>
    <property type="match status" value="1"/>
</dbReference>
<sequence>MPLALVQAAAYIRERAPRCSVQQYLKAYRQSDSRATSLLNQEAGHLRRDASASNSVLITWQISFDHIRRTRQSAAGLLSLMSFFDRQGIQEALLRRQSSTADDGFEDDVLALRDYSFVTVTRDASTFEMHSLVQLATRTWLENEGQLDRWRAQFISNLCAELPTGEHENREKCQALFPHAQAALVQRPKDRESLEEWALLLYKAAWYAWQQGRAGEAEEMAVMSMSVRSEVLGEDDAETLSSMGMVGLARELGGKYEEAEAINRQTLARREKVLGPEHPNTLASMSNLASVLNSQGKHEEAEAMNRQTLARCEKVLGPEHPDTLGSMSNLASVLNSQGKHEEAEAMNRQTLARCEKVLGPEHPDTLGSMSNLASVLNSQGKHEEAEAMNRQTLARCEKVLGHEHPKTLTSVHCLAHLLAKQRRIDESLRLYRRASAGYNTTLGKDHPTTIACDQHYAALCTSQEQHRLVCSSSTLDSDARTSMRKRSRQSRELADVTIRSLKHQRR</sequence>
<dbReference type="VEuPathDB" id="FungiDB:CC77DRAFT_1014991"/>
<dbReference type="SUPFAM" id="SSF48452">
    <property type="entry name" value="TPR-like"/>
    <property type="match status" value="2"/>
</dbReference>
<gene>
    <name evidence="3" type="ORF">AA0117_g12850</name>
</gene>
<dbReference type="PANTHER" id="PTHR46082">
    <property type="entry name" value="ATP/GTP-BINDING PROTEIN-RELATED"/>
    <property type="match status" value="1"/>
</dbReference>
<dbReference type="AlphaFoldDB" id="A0A4Q4MZG4"/>
<dbReference type="Proteomes" id="UP000291422">
    <property type="component" value="Unassembled WGS sequence"/>
</dbReference>
<evidence type="ECO:0000259" key="2">
    <source>
        <dbReference type="Pfam" id="PF25000"/>
    </source>
</evidence>
<evidence type="ECO:0000256" key="1">
    <source>
        <dbReference type="SAM" id="MobiDB-lite"/>
    </source>
</evidence>
<reference evidence="4" key="1">
    <citation type="journal article" date="2019" name="bioRxiv">
        <title>Genomics, evolutionary history and diagnostics of the Alternaria alternata species group including apple and Asian pear pathotypes.</title>
        <authorList>
            <person name="Armitage A.D."/>
            <person name="Cockerton H.M."/>
            <person name="Sreenivasaprasad S."/>
            <person name="Woodhall J.W."/>
            <person name="Lane C.R."/>
            <person name="Harrison R.J."/>
            <person name="Clarkson J.P."/>
        </authorList>
    </citation>
    <scope>NUCLEOTIDE SEQUENCE [LARGE SCALE GENOMIC DNA]</scope>
    <source>
        <strain evidence="4">FERA 1177</strain>
    </source>
</reference>
<comment type="caution">
    <text evidence="3">The sequence shown here is derived from an EMBL/GenBank/DDBJ whole genome shotgun (WGS) entry which is preliminary data.</text>
</comment>
<dbReference type="InterPro" id="IPR011990">
    <property type="entry name" value="TPR-like_helical_dom_sf"/>
</dbReference>
<dbReference type="Pfam" id="PF13374">
    <property type="entry name" value="TPR_10"/>
    <property type="match status" value="2"/>
</dbReference>
<feature type="domain" description="DUF7779" evidence="2">
    <location>
        <begin position="69"/>
        <end position="143"/>
    </location>
</feature>
<protein>
    <recommendedName>
        <fullName evidence="2">DUF7779 domain-containing protein</fullName>
    </recommendedName>
</protein>
<proteinExistence type="predicted"/>
<dbReference type="InterPro" id="IPR053137">
    <property type="entry name" value="NLR-like"/>
</dbReference>
<dbReference type="Gene3D" id="1.25.40.10">
    <property type="entry name" value="Tetratricopeptide repeat domain"/>
    <property type="match status" value="2"/>
</dbReference>
<dbReference type="Pfam" id="PF13424">
    <property type="entry name" value="TPR_12"/>
    <property type="match status" value="2"/>
</dbReference>
<feature type="region of interest" description="Disordered" evidence="1">
    <location>
        <begin position="473"/>
        <end position="494"/>
    </location>
</feature>
<dbReference type="InterPro" id="IPR056681">
    <property type="entry name" value="DUF7779"/>
</dbReference>
<name>A0A4Q4MZG4_ALTAL</name>
<evidence type="ECO:0000313" key="3">
    <source>
        <dbReference type="EMBL" id="RYN63055.1"/>
    </source>
</evidence>
<dbReference type="Pfam" id="PF25000">
    <property type="entry name" value="DUF7779"/>
    <property type="match status" value="1"/>
</dbReference>
<evidence type="ECO:0000313" key="4">
    <source>
        <dbReference type="Proteomes" id="UP000291422"/>
    </source>
</evidence>
<accession>A0A4Q4MZG4</accession>
<dbReference type="EMBL" id="PDXD01000091">
    <property type="protein sequence ID" value="RYN63055.1"/>
    <property type="molecule type" value="Genomic_DNA"/>
</dbReference>